<evidence type="ECO:0000313" key="1">
    <source>
        <dbReference type="EMBL" id="QHU33412.1"/>
    </source>
</evidence>
<protein>
    <submittedName>
        <fullName evidence="1">Uncharacterized protein</fullName>
    </submittedName>
</protein>
<organism evidence="1">
    <name type="scientific">viral metagenome</name>
    <dbReference type="NCBI Taxonomy" id="1070528"/>
    <lineage>
        <taxon>unclassified sequences</taxon>
        <taxon>metagenomes</taxon>
        <taxon>organismal metagenomes</taxon>
    </lineage>
</organism>
<reference evidence="1" key="1">
    <citation type="journal article" date="2020" name="Nature">
        <title>Giant virus diversity and host interactions through global metagenomics.</title>
        <authorList>
            <person name="Schulz F."/>
            <person name="Roux S."/>
            <person name="Paez-Espino D."/>
            <person name="Jungbluth S."/>
            <person name="Walsh D.A."/>
            <person name="Denef V.J."/>
            <person name="McMahon K.D."/>
            <person name="Konstantinidis K.T."/>
            <person name="Eloe-Fadrosh E.A."/>
            <person name="Kyrpides N.C."/>
            <person name="Woyke T."/>
        </authorList>
    </citation>
    <scope>NUCLEOTIDE SEQUENCE</scope>
    <source>
        <strain evidence="1">GVMAG-S-1016704-121</strain>
    </source>
</reference>
<proteinExistence type="predicted"/>
<dbReference type="AlphaFoldDB" id="A0A6C0LW03"/>
<accession>A0A6C0LW03</accession>
<dbReference type="EMBL" id="MN740557">
    <property type="protein sequence ID" value="QHU33412.1"/>
    <property type="molecule type" value="Genomic_DNA"/>
</dbReference>
<name>A0A6C0LW03_9ZZZZ</name>
<sequence length="62" mass="6551">MGFGFACSLNLCGCFSCGCPCGCCVKQEEEPTSNPGMSIPSSRAAFANAVKADQQKMDRHDN</sequence>